<dbReference type="Gene3D" id="3.30.230.40">
    <property type="entry name" value="Imidazole glycerol phosphate dehydratase, domain 1"/>
    <property type="match status" value="2"/>
</dbReference>
<dbReference type="STRING" id="225004.SAMN02745152_01043"/>
<dbReference type="GO" id="GO:0004424">
    <property type="term" value="F:imidazoleglycerol-phosphate dehydratase activity"/>
    <property type="evidence" value="ECO:0007669"/>
    <property type="project" value="UniProtKB-UniRule"/>
</dbReference>
<evidence type="ECO:0000256" key="1">
    <source>
        <dbReference type="ARBA" id="ARBA00005047"/>
    </source>
</evidence>
<proteinExistence type="inferred from homology"/>
<dbReference type="SUPFAM" id="SSF54211">
    <property type="entry name" value="Ribosomal protein S5 domain 2-like"/>
    <property type="match status" value="2"/>
</dbReference>
<dbReference type="OrthoDB" id="9790411at2"/>
<dbReference type="Proteomes" id="UP000190395">
    <property type="component" value="Unassembled WGS sequence"/>
</dbReference>
<dbReference type="InterPro" id="IPR000807">
    <property type="entry name" value="ImidazoleglycerolP_deHydtase"/>
</dbReference>
<reference evidence="6 7" key="1">
    <citation type="submission" date="2017-02" db="EMBL/GenBank/DDBJ databases">
        <authorList>
            <person name="Peterson S.W."/>
        </authorList>
    </citation>
    <scope>NUCLEOTIDE SEQUENCE [LARGE SCALE GENOMIC DNA]</scope>
    <source>
        <strain evidence="6 7">ATCC BAA-909</strain>
    </source>
</reference>
<evidence type="ECO:0000256" key="3">
    <source>
        <dbReference type="ARBA" id="ARBA00023102"/>
    </source>
</evidence>
<keyword evidence="4 5" id="KW-0456">Lyase</keyword>
<dbReference type="PROSITE" id="PS00954">
    <property type="entry name" value="IGP_DEHYDRATASE_1"/>
    <property type="match status" value="1"/>
</dbReference>
<dbReference type="EMBL" id="FUXC01000005">
    <property type="protein sequence ID" value="SJZ72447.1"/>
    <property type="molecule type" value="Genomic_DNA"/>
</dbReference>
<dbReference type="UniPathway" id="UPA00031">
    <property type="reaction ID" value="UER00011"/>
</dbReference>
<dbReference type="FunFam" id="3.30.230.40:FF:000003">
    <property type="entry name" value="Imidazoleglycerol-phosphate dehydratase HisB"/>
    <property type="match status" value="1"/>
</dbReference>
<dbReference type="PANTHER" id="PTHR23133:SF2">
    <property type="entry name" value="IMIDAZOLEGLYCEROL-PHOSPHATE DEHYDRATASE"/>
    <property type="match status" value="1"/>
</dbReference>
<evidence type="ECO:0000256" key="2">
    <source>
        <dbReference type="ARBA" id="ARBA00022605"/>
    </source>
</evidence>
<evidence type="ECO:0000313" key="6">
    <source>
        <dbReference type="EMBL" id="SJZ72447.1"/>
    </source>
</evidence>
<dbReference type="HAMAP" id="MF_00076">
    <property type="entry name" value="HisB"/>
    <property type="match status" value="1"/>
</dbReference>
<comment type="pathway">
    <text evidence="1 5">Amino-acid biosynthesis; L-histidine biosynthesis; L-histidine from 5-phospho-alpha-D-ribose 1-diphosphate: step 6/9.</text>
</comment>
<dbReference type="GO" id="GO:0005737">
    <property type="term" value="C:cytoplasm"/>
    <property type="evidence" value="ECO:0007669"/>
    <property type="project" value="UniProtKB-SubCell"/>
</dbReference>
<dbReference type="EC" id="4.2.1.19" evidence="5"/>
<dbReference type="InterPro" id="IPR038494">
    <property type="entry name" value="IGPD_sf"/>
</dbReference>
<dbReference type="GO" id="GO:0000105">
    <property type="term" value="P:L-histidine biosynthetic process"/>
    <property type="evidence" value="ECO:0007669"/>
    <property type="project" value="UniProtKB-UniRule"/>
</dbReference>
<dbReference type="InterPro" id="IPR020565">
    <property type="entry name" value="ImidazoleglycerP_deHydtase_CS"/>
</dbReference>
<keyword evidence="2 5" id="KW-0028">Amino-acid biosynthesis</keyword>
<sequence>MERIAEIERNTKETQIKLTLNLDGSGKYSVKNPIGFFNHMLNSFCKHGLFDLSGEISGDLDVDQHHLIEDTGIALGMAFAKALGNCAGIFRTGYFIYPMDESLLRCGVDFDLIESASTEERKDATSQVAVDFGGRPYCVCNAQLTGIPLLSRGEDGNDYLFQTDCFEDFWQGFAANAKCNIHLDTIRGRSDHHKIEGLFKAAARALRQAVAIDPRRNGEIPSTKGKV</sequence>
<keyword evidence="3 5" id="KW-0368">Histidine biosynthesis</keyword>
<protein>
    <recommendedName>
        <fullName evidence="5">Imidazoleglycerol-phosphate dehydratase</fullName>
        <shortName evidence="5">IGPD</shortName>
        <ecNumber evidence="5">4.2.1.19</ecNumber>
    </recommendedName>
</protein>
<name>A0A1T4N075_9SPIR</name>
<dbReference type="GeneID" id="303367295"/>
<dbReference type="InterPro" id="IPR020568">
    <property type="entry name" value="Ribosomal_Su5_D2-typ_SF"/>
</dbReference>
<accession>A0A1T4N075</accession>
<comment type="subcellular location">
    <subcellularLocation>
        <location evidence="5">Cytoplasm</location>
    </subcellularLocation>
</comment>
<keyword evidence="5" id="KW-0963">Cytoplasm</keyword>
<evidence type="ECO:0000313" key="7">
    <source>
        <dbReference type="Proteomes" id="UP000190395"/>
    </source>
</evidence>
<dbReference type="CDD" id="cd07914">
    <property type="entry name" value="IGPD"/>
    <property type="match status" value="1"/>
</dbReference>
<evidence type="ECO:0000256" key="4">
    <source>
        <dbReference type="ARBA" id="ARBA00023239"/>
    </source>
</evidence>
<comment type="catalytic activity">
    <reaction evidence="5">
        <text>D-erythro-1-(imidazol-4-yl)glycerol 3-phosphate = 3-(imidazol-4-yl)-2-oxopropyl phosphate + H2O</text>
        <dbReference type="Rhea" id="RHEA:11040"/>
        <dbReference type="ChEBI" id="CHEBI:15377"/>
        <dbReference type="ChEBI" id="CHEBI:57766"/>
        <dbReference type="ChEBI" id="CHEBI:58278"/>
        <dbReference type="EC" id="4.2.1.19"/>
    </reaction>
</comment>
<evidence type="ECO:0000256" key="5">
    <source>
        <dbReference type="HAMAP-Rule" id="MF_00076"/>
    </source>
</evidence>
<organism evidence="6 7">
    <name type="scientific">Treponema berlinense</name>
    <dbReference type="NCBI Taxonomy" id="225004"/>
    <lineage>
        <taxon>Bacteria</taxon>
        <taxon>Pseudomonadati</taxon>
        <taxon>Spirochaetota</taxon>
        <taxon>Spirochaetia</taxon>
        <taxon>Spirochaetales</taxon>
        <taxon>Treponemataceae</taxon>
        <taxon>Treponema</taxon>
    </lineage>
</organism>
<comment type="similarity">
    <text evidence="5">Belongs to the imidazoleglycerol-phosphate dehydratase family.</text>
</comment>
<dbReference type="RefSeq" id="WP_078930799.1">
    <property type="nucleotide sequence ID" value="NZ_CAMCOW010000029.1"/>
</dbReference>
<dbReference type="Pfam" id="PF00475">
    <property type="entry name" value="IGPD"/>
    <property type="match status" value="2"/>
</dbReference>
<keyword evidence="7" id="KW-1185">Reference proteome</keyword>
<dbReference type="AlphaFoldDB" id="A0A1T4N075"/>
<gene>
    <name evidence="5" type="primary">hisB</name>
    <name evidence="6" type="ORF">SAMN02745152_01043</name>
</gene>
<dbReference type="PANTHER" id="PTHR23133">
    <property type="entry name" value="IMIDAZOLEGLYCEROL-PHOSPHATE DEHYDRATASE HIS7"/>
    <property type="match status" value="1"/>
</dbReference>